<proteinExistence type="predicted"/>
<evidence type="ECO:0000256" key="1">
    <source>
        <dbReference type="SAM" id="MobiDB-lite"/>
    </source>
</evidence>
<feature type="compositionally biased region" description="Basic residues" evidence="1">
    <location>
        <begin position="149"/>
        <end position="158"/>
    </location>
</feature>
<dbReference type="Proteomes" id="UP000094527">
    <property type="component" value="Unassembled WGS sequence"/>
</dbReference>
<name>A0A1D2MTR4_ORCCI</name>
<evidence type="ECO:0000313" key="3">
    <source>
        <dbReference type="Proteomes" id="UP000094527"/>
    </source>
</evidence>
<feature type="region of interest" description="Disordered" evidence="1">
    <location>
        <begin position="123"/>
        <end position="162"/>
    </location>
</feature>
<feature type="region of interest" description="Disordered" evidence="1">
    <location>
        <begin position="1"/>
        <end position="24"/>
    </location>
</feature>
<reference evidence="2 3" key="1">
    <citation type="journal article" date="2016" name="Genome Biol. Evol.">
        <title>Gene Family Evolution Reflects Adaptation to Soil Environmental Stressors in the Genome of the Collembolan Orchesella cincta.</title>
        <authorList>
            <person name="Faddeeva-Vakhrusheva A."/>
            <person name="Derks M.F."/>
            <person name="Anvar S.Y."/>
            <person name="Agamennone V."/>
            <person name="Suring W."/>
            <person name="Smit S."/>
            <person name="van Straalen N.M."/>
            <person name="Roelofs D."/>
        </authorList>
    </citation>
    <scope>NUCLEOTIDE SEQUENCE [LARGE SCALE GENOMIC DNA]</scope>
    <source>
        <tissue evidence="2">Mixed pool</tissue>
    </source>
</reference>
<evidence type="ECO:0000313" key="2">
    <source>
        <dbReference type="EMBL" id="ODM96184.1"/>
    </source>
</evidence>
<dbReference type="EMBL" id="LJIJ01000567">
    <property type="protein sequence ID" value="ODM96184.1"/>
    <property type="molecule type" value="Genomic_DNA"/>
</dbReference>
<accession>A0A1D2MTR4</accession>
<feature type="compositionally biased region" description="Polar residues" evidence="1">
    <location>
        <begin position="56"/>
        <end position="76"/>
    </location>
</feature>
<dbReference type="AlphaFoldDB" id="A0A1D2MTR4"/>
<sequence length="366" mass="40887">MGQSFLTHDEKSSGSPSPDLLQFNGVSSHPHKFFGSLSSVKETSTISSSSRSPDSEQNLLASSCTPPTTHSYSSLVPTPILPGNVSRLRDKFMDFDRNKRKGSFGAEREGHVVIPNEKELSNSDCHFIRPATTSPGGEGRARDRARDRSNHRHSRRSSTTRQHYEKLDVIRSDNDLRECFRQMGNPANFPSVTPLVRHRPRTRPYVPQPRSVIIRAGYLPVVQTVDLIHDRSDWASDSSIFRGEDSEPSACYATEENPEESVVKREDLLMLSSSSPASSAPRGKSSLQIVTKERAHTDKVLTKDAEVNTSAEILVLPPGTKTSVVLKSGMEVVDGKARLRKRKRKRGLLRIPRLFGRFMIRLVELF</sequence>
<comment type="caution">
    <text evidence="2">The sequence shown here is derived from an EMBL/GenBank/DDBJ whole genome shotgun (WGS) entry which is preliminary data.</text>
</comment>
<feature type="region of interest" description="Disordered" evidence="1">
    <location>
        <begin position="43"/>
        <end position="80"/>
    </location>
</feature>
<feature type="compositionally biased region" description="Basic and acidic residues" evidence="1">
    <location>
        <begin position="139"/>
        <end position="148"/>
    </location>
</feature>
<protein>
    <submittedName>
        <fullName evidence="2">Uncharacterized protein</fullName>
    </submittedName>
</protein>
<organism evidence="2 3">
    <name type="scientific">Orchesella cincta</name>
    <name type="common">Springtail</name>
    <name type="synonym">Podura cincta</name>
    <dbReference type="NCBI Taxonomy" id="48709"/>
    <lineage>
        <taxon>Eukaryota</taxon>
        <taxon>Metazoa</taxon>
        <taxon>Ecdysozoa</taxon>
        <taxon>Arthropoda</taxon>
        <taxon>Hexapoda</taxon>
        <taxon>Collembola</taxon>
        <taxon>Entomobryomorpha</taxon>
        <taxon>Entomobryoidea</taxon>
        <taxon>Orchesellidae</taxon>
        <taxon>Orchesellinae</taxon>
        <taxon>Orchesella</taxon>
    </lineage>
</organism>
<keyword evidence="3" id="KW-1185">Reference proteome</keyword>
<feature type="compositionally biased region" description="Low complexity" evidence="1">
    <location>
        <begin position="43"/>
        <end position="52"/>
    </location>
</feature>
<gene>
    <name evidence="2" type="ORF">Ocin01_10495</name>
</gene>